<evidence type="ECO:0000256" key="9">
    <source>
        <dbReference type="SAM" id="Phobius"/>
    </source>
</evidence>
<dbReference type="PANTHER" id="PTHR24421">
    <property type="entry name" value="NITRATE/NITRITE SENSOR PROTEIN NARX-RELATED"/>
    <property type="match status" value="1"/>
</dbReference>
<dbReference type="Gene3D" id="3.30.565.10">
    <property type="entry name" value="Histidine kinase-like ATPase, C-terminal domain"/>
    <property type="match status" value="1"/>
</dbReference>
<name>A0A3N0EE02_9ACTN</name>
<evidence type="ECO:0000259" key="11">
    <source>
        <dbReference type="Pfam" id="PF07730"/>
    </source>
</evidence>
<gene>
    <name evidence="12" type="ORF">EFW17_05820</name>
</gene>
<dbReference type="EMBL" id="RJMB01000004">
    <property type="protein sequence ID" value="RNL86054.1"/>
    <property type="molecule type" value="Genomic_DNA"/>
</dbReference>
<keyword evidence="4" id="KW-0808">Transferase</keyword>
<evidence type="ECO:0000259" key="10">
    <source>
        <dbReference type="Pfam" id="PF02518"/>
    </source>
</evidence>
<keyword evidence="8" id="KW-0902">Two-component regulatory system</keyword>
<dbReference type="OrthoDB" id="227596at2"/>
<keyword evidence="6 12" id="KW-0418">Kinase</keyword>
<feature type="domain" description="Histidine kinase/HSP90-like ATPase" evidence="10">
    <location>
        <begin position="283"/>
        <end position="367"/>
    </location>
</feature>
<keyword evidence="9" id="KW-0472">Membrane</keyword>
<evidence type="ECO:0000256" key="2">
    <source>
        <dbReference type="ARBA" id="ARBA00012438"/>
    </source>
</evidence>
<dbReference type="InterPro" id="IPR036890">
    <property type="entry name" value="HATPase_C_sf"/>
</dbReference>
<dbReference type="Pfam" id="PF02518">
    <property type="entry name" value="HATPase_c"/>
    <property type="match status" value="1"/>
</dbReference>
<dbReference type="Proteomes" id="UP000269198">
    <property type="component" value="Unassembled WGS sequence"/>
</dbReference>
<dbReference type="AlphaFoldDB" id="A0A3N0EE02"/>
<dbReference type="EC" id="2.7.13.3" evidence="2"/>
<evidence type="ECO:0000256" key="8">
    <source>
        <dbReference type="ARBA" id="ARBA00023012"/>
    </source>
</evidence>
<dbReference type="CDD" id="cd16917">
    <property type="entry name" value="HATPase_UhpB-NarQ-NarX-like"/>
    <property type="match status" value="1"/>
</dbReference>
<feature type="transmembrane region" description="Helical" evidence="9">
    <location>
        <begin position="61"/>
        <end position="89"/>
    </location>
</feature>
<keyword evidence="5" id="KW-0547">Nucleotide-binding</keyword>
<dbReference type="InterPro" id="IPR003594">
    <property type="entry name" value="HATPase_dom"/>
</dbReference>
<sequence>MGAAKPWLGDAAIALLLAVVGVLGTIATDDFSEADRPVDLWAFAMVLAAALSLVVRRSWPLATLAVAAGAVGGFLLAGYPYGPVFLPFFVAVYTMARYRPLGWAVPASLIAFAVLLPHLFTHPDALPGMLGLVPATAWVVVPFSIGVTVRTVWEAARRERAAEIRRRVYDERLRISQEVHDVVGHGLAAIKMQADVALHLLERKPEQAERALTAISRTSTEALDEVRTTLETIRGAGSDPEQAAVPGLDQLSELRDRMSQSGVEISLEVTGTPRGLPTSVDLAAYRVVQESLTNVLRHTDAGTATVGVHYDPGTVSVLVSNPAPETSPRGEGLGISGMRERVNAQGGTLSAGPTRDGRFEVRATIPIGGGG</sequence>
<evidence type="ECO:0000313" key="13">
    <source>
        <dbReference type="Proteomes" id="UP000269198"/>
    </source>
</evidence>
<organism evidence="12 13">
    <name type="scientific">Halostreptopolyspora alba</name>
    <dbReference type="NCBI Taxonomy" id="2487137"/>
    <lineage>
        <taxon>Bacteria</taxon>
        <taxon>Bacillati</taxon>
        <taxon>Actinomycetota</taxon>
        <taxon>Actinomycetes</taxon>
        <taxon>Streptosporangiales</taxon>
        <taxon>Nocardiopsidaceae</taxon>
        <taxon>Halostreptopolyspora</taxon>
    </lineage>
</organism>
<dbReference type="SUPFAM" id="SSF55874">
    <property type="entry name" value="ATPase domain of HSP90 chaperone/DNA topoisomerase II/histidine kinase"/>
    <property type="match status" value="1"/>
</dbReference>
<dbReference type="GO" id="GO:0016020">
    <property type="term" value="C:membrane"/>
    <property type="evidence" value="ECO:0007669"/>
    <property type="project" value="InterPro"/>
</dbReference>
<dbReference type="RefSeq" id="WP_123200248.1">
    <property type="nucleotide sequence ID" value="NZ_RJMB01000004.1"/>
</dbReference>
<keyword evidence="9" id="KW-1133">Transmembrane helix</keyword>
<keyword evidence="9" id="KW-0812">Transmembrane</keyword>
<keyword evidence="13" id="KW-1185">Reference proteome</keyword>
<protein>
    <recommendedName>
        <fullName evidence="2">histidine kinase</fullName>
        <ecNumber evidence="2">2.7.13.3</ecNumber>
    </recommendedName>
</protein>
<dbReference type="InterPro" id="IPR011712">
    <property type="entry name" value="Sig_transdc_His_kin_sub3_dim/P"/>
</dbReference>
<comment type="caution">
    <text evidence="12">The sequence shown here is derived from an EMBL/GenBank/DDBJ whole genome shotgun (WGS) entry which is preliminary data.</text>
</comment>
<evidence type="ECO:0000313" key="12">
    <source>
        <dbReference type="EMBL" id="RNL86054.1"/>
    </source>
</evidence>
<feature type="transmembrane region" description="Helical" evidence="9">
    <location>
        <begin position="132"/>
        <end position="153"/>
    </location>
</feature>
<evidence type="ECO:0000256" key="5">
    <source>
        <dbReference type="ARBA" id="ARBA00022741"/>
    </source>
</evidence>
<feature type="domain" description="Signal transduction histidine kinase subgroup 3 dimerisation and phosphoacceptor" evidence="11">
    <location>
        <begin position="171"/>
        <end position="235"/>
    </location>
</feature>
<reference evidence="12 13" key="1">
    <citation type="submission" date="2018-11" db="EMBL/GenBank/DDBJ databases">
        <title>The genome draft of YIM 96095.</title>
        <authorList>
            <person name="Tang S.-K."/>
            <person name="Chunyu W.-X."/>
            <person name="Feng Y.-Z."/>
        </authorList>
    </citation>
    <scope>NUCLEOTIDE SEQUENCE [LARGE SCALE GENOMIC DNA]</scope>
    <source>
        <strain evidence="12 13">YIM 96095</strain>
    </source>
</reference>
<dbReference type="GO" id="GO:0046983">
    <property type="term" value="F:protein dimerization activity"/>
    <property type="evidence" value="ECO:0007669"/>
    <property type="project" value="InterPro"/>
</dbReference>
<accession>A0A3N0EE02</accession>
<feature type="transmembrane region" description="Helical" evidence="9">
    <location>
        <begin position="101"/>
        <end position="120"/>
    </location>
</feature>
<dbReference type="GO" id="GO:0000155">
    <property type="term" value="F:phosphorelay sensor kinase activity"/>
    <property type="evidence" value="ECO:0007669"/>
    <property type="project" value="InterPro"/>
</dbReference>
<dbReference type="PANTHER" id="PTHR24421:SF10">
    <property type="entry name" value="NITRATE_NITRITE SENSOR PROTEIN NARQ"/>
    <property type="match status" value="1"/>
</dbReference>
<keyword evidence="7" id="KW-0067">ATP-binding</keyword>
<evidence type="ECO:0000256" key="4">
    <source>
        <dbReference type="ARBA" id="ARBA00022679"/>
    </source>
</evidence>
<feature type="transmembrane region" description="Helical" evidence="9">
    <location>
        <begin position="6"/>
        <end position="26"/>
    </location>
</feature>
<dbReference type="Gene3D" id="1.20.5.1930">
    <property type="match status" value="1"/>
</dbReference>
<evidence type="ECO:0000256" key="1">
    <source>
        <dbReference type="ARBA" id="ARBA00000085"/>
    </source>
</evidence>
<keyword evidence="3" id="KW-0597">Phosphoprotein</keyword>
<evidence type="ECO:0000256" key="3">
    <source>
        <dbReference type="ARBA" id="ARBA00022553"/>
    </source>
</evidence>
<evidence type="ECO:0000256" key="7">
    <source>
        <dbReference type="ARBA" id="ARBA00022840"/>
    </source>
</evidence>
<proteinExistence type="predicted"/>
<evidence type="ECO:0000256" key="6">
    <source>
        <dbReference type="ARBA" id="ARBA00022777"/>
    </source>
</evidence>
<dbReference type="GO" id="GO:0005524">
    <property type="term" value="F:ATP binding"/>
    <property type="evidence" value="ECO:0007669"/>
    <property type="project" value="UniProtKB-KW"/>
</dbReference>
<comment type="catalytic activity">
    <reaction evidence="1">
        <text>ATP + protein L-histidine = ADP + protein N-phospho-L-histidine.</text>
        <dbReference type="EC" id="2.7.13.3"/>
    </reaction>
</comment>
<dbReference type="InterPro" id="IPR050482">
    <property type="entry name" value="Sensor_HK_TwoCompSys"/>
</dbReference>
<dbReference type="Pfam" id="PF07730">
    <property type="entry name" value="HisKA_3"/>
    <property type="match status" value="1"/>
</dbReference>
<feature type="transmembrane region" description="Helical" evidence="9">
    <location>
        <begin position="38"/>
        <end position="55"/>
    </location>
</feature>